<feature type="domain" description="Reverse transcriptase Ty1/copia-type" evidence="2">
    <location>
        <begin position="103"/>
        <end position="203"/>
    </location>
</feature>
<protein>
    <submittedName>
        <fullName evidence="3">Putative mitochondrial protein</fullName>
    </submittedName>
</protein>
<accession>A0A5D3D170</accession>
<evidence type="ECO:0000259" key="2">
    <source>
        <dbReference type="Pfam" id="PF07727"/>
    </source>
</evidence>
<dbReference type="InterPro" id="IPR043502">
    <property type="entry name" value="DNA/RNA_pol_sf"/>
</dbReference>
<dbReference type="SUPFAM" id="SSF56672">
    <property type="entry name" value="DNA/RNA polymerases"/>
    <property type="match status" value="1"/>
</dbReference>
<gene>
    <name evidence="3" type="ORF">E5676_scaffold306G003000</name>
</gene>
<reference evidence="3 4" key="1">
    <citation type="submission" date="2019-08" db="EMBL/GenBank/DDBJ databases">
        <title>Draft genome sequences of two oriental melons (Cucumis melo L. var makuwa).</title>
        <authorList>
            <person name="Kwon S.-Y."/>
        </authorList>
    </citation>
    <scope>NUCLEOTIDE SEQUENCE [LARGE SCALE GENOMIC DNA]</scope>
    <source>
        <strain evidence="4">cv. Chang Bougi</strain>
        <tissue evidence="3">Leaf</tissue>
    </source>
</reference>
<proteinExistence type="predicted"/>
<comment type="caution">
    <text evidence="3">The sequence shown here is derived from an EMBL/GenBank/DDBJ whole genome shotgun (WGS) entry which is preliminary data.</text>
</comment>
<organism evidence="3 4">
    <name type="scientific">Cucumis melo var. makuwa</name>
    <name type="common">Oriental melon</name>
    <dbReference type="NCBI Taxonomy" id="1194695"/>
    <lineage>
        <taxon>Eukaryota</taxon>
        <taxon>Viridiplantae</taxon>
        <taxon>Streptophyta</taxon>
        <taxon>Embryophyta</taxon>
        <taxon>Tracheophyta</taxon>
        <taxon>Spermatophyta</taxon>
        <taxon>Magnoliopsida</taxon>
        <taxon>eudicotyledons</taxon>
        <taxon>Gunneridae</taxon>
        <taxon>Pentapetalae</taxon>
        <taxon>rosids</taxon>
        <taxon>fabids</taxon>
        <taxon>Cucurbitales</taxon>
        <taxon>Cucurbitaceae</taxon>
        <taxon>Benincaseae</taxon>
        <taxon>Cucumis</taxon>
    </lineage>
</organism>
<dbReference type="InterPro" id="IPR013103">
    <property type="entry name" value="RVT_2"/>
</dbReference>
<sequence length="212" mass="24121">MSNESAMPSMPTMSSSQTDESYLNSQPNTETEMHTNAPIINAHPMQTRSKSGISKKKVFVAATHLPKNSVDENESSSYTQASKDLVWQNAMKEEYDALLKQGTWKLTSLSPNKTAIGCKWVYKIKRNPDGTIARYKARLVAKGYHQQEGIEFEETFSPVVKKPTVQIVLSLAAHFEWKLRQLDVKNAFLHDELREEVYMQQPQVLLTKQDQT</sequence>
<evidence type="ECO:0000313" key="4">
    <source>
        <dbReference type="Proteomes" id="UP000321947"/>
    </source>
</evidence>
<evidence type="ECO:0000313" key="3">
    <source>
        <dbReference type="EMBL" id="TYK17991.1"/>
    </source>
</evidence>
<dbReference type="AlphaFoldDB" id="A0A5D3D170"/>
<feature type="compositionally biased region" description="Polar residues" evidence="1">
    <location>
        <begin position="17"/>
        <end position="30"/>
    </location>
</feature>
<dbReference type="Pfam" id="PF07727">
    <property type="entry name" value="RVT_2"/>
    <property type="match status" value="1"/>
</dbReference>
<feature type="region of interest" description="Disordered" evidence="1">
    <location>
        <begin position="1"/>
        <end position="30"/>
    </location>
</feature>
<dbReference type="Proteomes" id="UP000321947">
    <property type="component" value="Unassembled WGS sequence"/>
</dbReference>
<feature type="compositionally biased region" description="Low complexity" evidence="1">
    <location>
        <begin position="1"/>
        <end position="16"/>
    </location>
</feature>
<name>A0A5D3D170_CUCMM</name>
<evidence type="ECO:0000256" key="1">
    <source>
        <dbReference type="SAM" id="MobiDB-lite"/>
    </source>
</evidence>
<dbReference type="EMBL" id="SSTD01007940">
    <property type="protein sequence ID" value="TYK17991.1"/>
    <property type="molecule type" value="Genomic_DNA"/>
</dbReference>